<sequence length="239" mass="25354">MRRMVRVFWGPRKETPQELAGRWKAMLDALPALLPAASSVPTGQPWTWTRHHTSGRPTELRPDEAELAAALQADHDSPQTSDGAGLRLASQGEPGWEAGVSGRGGGESEYVTQAVVLTVVSPDGAEVPEAALLALIADIWEPDFGDATDDELLDALEDRAGFDYTLSHVSVGRLAYLSPGRAGPAPAGVGVAREELRGAGVLLDIAPPGDIETVVDAYVRLRDAGALDPLPRPMDRTVL</sequence>
<dbReference type="InterPro" id="IPR028969">
    <property type="entry name" value="Imm52"/>
</dbReference>
<gene>
    <name evidence="2" type="ORF">P8A19_31775</name>
</gene>
<accession>A0ABY9IZ33</accession>
<dbReference type="EMBL" id="CP120988">
    <property type="protein sequence ID" value="WLQ59726.1"/>
    <property type="molecule type" value="Genomic_DNA"/>
</dbReference>
<reference evidence="2 3" key="1">
    <citation type="submission" date="2023-03" db="EMBL/GenBank/DDBJ databases">
        <title>Isolation and description of six Streptomyces strains from soil environments, able to metabolize different microbial glucans.</title>
        <authorList>
            <person name="Widen T."/>
            <person name="Larsbrink J."/>
        </authorList>
    </citation>
    <scope>NUCLEOTIDE SEQUENCE [LARGE SCALE GENOMIC DNA]</scope>
    <source>
        <strain evidence="2 3">Alt2</strain>
    </source>
</reference>
<evidence type="ECO:0000313" key="2">
    <source>
        <dbReference type="EMBL" id="WLQ59726.1"/>
    </source>
</evidence>
<dbReference type="Pfam" id="PF15579">
    <property type="entry name" value="Imm52"/>
    <property type="match status" value="1"/>
</dbReference>
<dbReference type="Proteomes" id="UP001235744">
    <property type="component" value="Chromosome"/>
</dbReference>
<feature type="domain" description="Immunity protein 52" evidence="1">
    <location>
        <begin position="7"/>
        <end position="203"/>
    </location>
</feature>
<organism evidence="2 3">
    <name type="scientific">Streptomyces poriferorum</name>
    <dbReference type="NCBI Taxonomy" id="2798799"/>
    <lineage>
        <taxon>Bacteria</taxon>
        <taxon>Bacillati</taxon>
        <taxon>Actinomycetota</taxon>
        <taxon>Actinomycetes</taxon>
        <taxon>Kitasatosporales</taxon>
        <taxon>Streptomycetaceae</taxon>
        <taxon>Streptomyces</taxon>
    </lineage>
</organism>
<proteinExistence type="predicted"/>
<evidence type="ECO:0000259" key="1">
    <source>
        <dbReference type="Pfam" id="PF15579"/>
    </source>
</evidence>
<keyword evidence="3" id="KW-1185">Reference proteome</keyword>
<name>A0ABY9IZ33_9ACTN</name>
<protein>
    <recommendedName>
        <fullName evidence="1">Immunity protein 52 domain-containing protein</fullName>
    </recommendedName>
</protein>
<evidence type="ECO:0000313" key="3">
    <source>
        <dbReference type="Proteomes" id="UP001235744"/>
    </source>
</evidence>
<dbReference type="RefSeq" id="WP_219569416.1">
    <property type="nucleotide sequence ID" value="NZ_CP120988.1"/>
</dbReference>